<dbReference type="InterPro" id="IPR016024">
    <property type="entry name" value="ARM-type_fold"/>
</dbReference>
<dbReference type="Gene3D" id="1.25.10.10">
    <property type="entry name" value="Leucine-rich Repeat Variant"/>
    <property type="match status" value="1"/>
</dbReference>
<evidence type="ECO:0000256" key="1">
    <source>
        <dbReference type="SAM" id="Coils"/>
    </source>
</evidence>
<reference evidence="2" key="2">
    <citation type="submission" date="2025-08" db="UniProtKB">
        <authorList>
            <consortium name="Ensembl"/>
        </authorList>
    </citation>
    <scope>IDENTIFICATION</scope>
</reference>
<proteinExistence type="predicted"/>
<dbReference type="InterPro" id="IPR000225">
    <property type="entry name" value="Armadillo"/>
</dbReference>
<dbReference type="Proteomes" id="UP000694680">
    <property type="component" value="Chromosome 10"/>
</dbReference>
<name>A0A8C5DG40_GOUWI</name>
<dbReference type="SUPFAM" id="SSF48371">
    <property type="entry name" value="ARM repeat"/>
    <property type="match status" value="1"/>
</dbReference>
<dbReference type="GeneID" id="114471161"/>
<dbReference type="Ensembl" id="ENSGWIT00000007129.1">
    <property type="protein sequence ID" value="ENSGWIP00000006459.1"/>
    <property type="gene ID" value="ENSGWIG00000003751.1"/>
</dbReference>
<dbReference type="CTD" id="55374"/>
<accession>A0A8C5DG40</accession>
<keyword evidence="1" id="KW-0175">Coiled coil</keyword>
<dbReference type="AlphaFoldDB" id="A0A8C5DG40"/>
<sequence>MWRVKEVGHKAGRHGGTLEQLRLKRRQQEKSLRQARRDRQLVSKRLLHVENEDDSEVSMDAASEVEDVVGLLHKLHQSGPDKEVNLRAMSKALRDPSTQLTFIKQENSIHLLVGLLTGSDARCRLLALQCLHELSHSPHTSVSLTCLPASSYLLTYLSGQSTRFTELCLYTLGNLCPDGDAVTEKLLAQGIIPALANCMESQRHNLAVVEAAAFTLSQLLQTRTAAQNIIPTVLASRLPSLLLSVLTPEPEFGPAPAIECAWCLHYLTSSTKDNRELLTGGALQQCSSLLGTLGGAVTAGKRDEGLELLLCPLLRCVGNLLCCCPVEELSSQVGGASFMVTLCAIIHTYLHTRPSLAREAAWVLNNATAHCSQICSALLSLNLVPALINLLLFSEGINVMILRTLANVAHKNKESSVQLVEHGLLAALCTTLKMADQEMVTLSLEVLFLLVDGSSKIAKEFVRQGGLALLEVIQFNSEREMRERASYLLHQHFVSYDQ</sequence>
<dbReference type="PANTHER" id="PTHR16356">
    <property type="entry name" value="TRANSMEMBRANE AND COILED-COIL DOMAIN-CONTAINING PROTEIN 6 TMCO6"/>
    <property type="match status" value="1"/>
</dbReference>
<reference evidence="2" key="1">
    <citation type="submission" date="2020-06" db="EMBL/GenBank/DDBJ databases">
        <authorList>
            <consortium name="Wellcome Sanger Institute Data Sharing"/>
        </authorList>
    </citation>
    <scope>NUCLEOTIDE SEQUENCE [LARGE SCALE GENOMIC DNA]</scope>
</reference>
<organism evidence="2 3">
    <name type="scientific">Gouania willdenowi</name>
    <name type="common">Blunt-snouted clingfish</name>
    <name type="synonym">Lepadogaster willdenowi</name>
    <dbReference type="NCBI Taxonomy" id="441366"/>
    <lineage>
        <taxon>Eukaryota</taxon>
        <taxon>Metazoa</taxon>
        <taxon>Chordata</taxon>
        <taxon>Craniata</taxon>
        <taxon>Vertebrata</taxon>
        <taxon>Euteleostomi</taxon>
        <taxon>Actinopterygii</taxon>
        <taxon>Neopterygii</taxon>
        <taxon>Teleostei</taxon>
        <taxon>Neoteleostei</taxon>
        <taxon>Acanthomorphata</taxon>
        <taxon>Ovalentaria</taxon>
        <taxon>Blenniimorphae</taxon>
        <taxon>Blenniiformes</taxon>
        <taxon>Gobiesocoidei</taxon>
        <taxon>Gobiesocidae</taxon>
        <taxon>Gobiesocinae</taxon>
        <taxon>Gouania</taxon>
    </lineage>
</organism>
<dbReference type="PANTHER" id="PTHR16356:SF1">
    <property type="entry name" value="TRANSMEMBRANE AND COILED-COIL DOMAIN-CONTAINING PROTEIN 6"/>
    <property type="match status" value="1"/>
</dbReference>
<dbReference type="SMART" id="SM00185">
    <property type="entry name" value="ARM"/>
    <property type="match status" value="5"/>
</dbReference>
<evidence type="ECO:0008006" key="4">
    <source>
        <dbReference type="Google" id="ProtNLM"/>
    </source>
</evidence>
<reference evidence="2" key="3">
    <citation type="submission" date="2025-09" db="UniProtKB">
        <authorList>
            <consortium name="Ensembl"/>
        </authorList>
    </citation>
    <scope>IDENTIFICATION</scope>
</reference>
<dbReference type="OrthoDB" id="21522at2759"/>
<feature type="coiled-coil region" evidence="1">
    <location>
        <begin position="18"/>
        <end position="52"/>
    </location>
</feature>
<gene>
    <name evidence="2" type="primary">tmco6</name>
</gene>
<protein>
    <recommendedName>
        <fullName evidence="4">Transmembrane and coiled-coil domain-containing protein 6</fullName>
    </recommendedName>
</protein>
<keyword evidence="3" id="KW-1185">Reference proteome</keyword>
<dbReference type="RefSeq" id="XP_028315576.1">
    <property type="nucleotide sequence ID" value="XM_028459775.1"/>
</dbReference>
<evidence type="ECO:0000313" key="2">
    <source>
        <dbReference type="Ensembl" id="ENSGWIP00000006459.1"/>
    </source>
</evidence>
<evidence type="ECO:0000313" key="3">
    <source>
        <dbReference type="Proteomes" id="UP000694680"/>
    </source>
</evidence>
<dbReference type="InterPro" id="IPR011989">
    <property type="entry name" value="ARM-like"/>
</dbReference>